<dbReference type="RefSeq" id="WP_109616625.1">
    <property type="nucleotide sequence ID" value="NZ_QGDO01000002.1"/>
</dbReference>
<sequence length="108" mass="12395">MLSFPVGSVFSFNKAQLVKAEKLQQEDQKEVSAIHQDPSGRSSFIKLRISVLRYSYLVKVNAIKAESGTWEYLDEVVASETKDYSDGDLSVYYKFKYEHSGKTYYFNA</sequence>
<gene>
    <name evidence="1" type="ORF">BC781_10218</name>
</gene>
<reference evidence="1 2" key="1">
    <citation type="submission" date="2018-03" db="EMBL/GenBank/DDBJ databases">
        <title>Genomic Encyclopedia of Archaeal and Bacterial Type Strains, Phase II (KMG-II): from individual species to whole genera.</title>
        <authorList>
            <person name="Goeker M."/>
        </authorList>
    </citation>
    <scope>NUCLEOTIDE SEQUENCE [LARGE SCALE GENOMIC DNA]</scope>
    <source>
        <strain evidence="1 2">DSM 28229</strain>
    </source>
</reference>
<protein>
    <submittedName>
        <fullName evidence="1">Uncharacterized protein</fullName>
    </submittedName>
</protein>
<comment type="caution">
    <text evidence="1">The sequence shown here is derived from an EMBL/GenBank/DDBJ whole genome shotgun (WGS) entry which is preliminary data.</text>
</comment>
<proteinExistence type="predicted"/>
<organism evidence="1 2">
    <name type="scientific">Sediminitomix flava</name>
    <dbReference type="NCBI Taxonomy" id="379075"/>
    <lineage>
        <taxon>Bacteria</taxon>
        <taxon>Pseudomonadati</taxon>
        <taxon>Bacteroidota</taxon>
        <taxon>Cytophagia</taxon>
        <taxon>Cytophagales</taxon>
        <taxon>Flammeovirgaceae</taxon>
        <taxon>Sediminitomix</taxon>
    </lineage>
</organism>
<dbReference type="AlphaFoldDB" id="A0A315ZYN4"/>
<name>A0A315ZYN4_SEDFL</name>
<keyword evidence="2" id="KW-1185">Reference proteome</keyword>
<dbReference type="EMBL" id="QGDO01000002">
    <property type="protein sequence ID" value="PWJ42477.1"/>
    <property type="molecule type" value="Genomic_DNA"/>
</dbReference>
<accession>A0A315ZYN4</accession>
<dbReference type="Proteomes" id="UP000245535">
    <property type="component" value="Unassembled WGS sequence"/>
</dbReference>
<evidence type="ECO:0000313" key="1">
    <source>
        <dbReference type="EMBL" id="PWJ42477.1"/>
    </source>
</evidence>
<evidence type="ECO:0000313" key="2">
    <source>
        <dbReference type="Proteomes" id="UP000245535"/>
    </source>
</evidence>